<name>A0A0F9T0P2_9ZZZZ</name>
<reference evidence="1" key="1">
    <citation type="journal article" date="2015" name="Nature">
        <title>Complex archaea that bridge the gap between prokaryotes and eukaryotes.</title>
        <authorList>
            <person name="Spang A."/>
            <person name="Saw J.H."/>
            <person name="Jorgensen S.L."/>
            <person name="Zaremba-Niedzwiedzka K."/>
            <person name="Martijn J."/>
            <person name="Lind A.E."/>
            <person name="van Eijk R."/>
            <person name="Schleper C."/>
            <person name="Guy L."/>
            <person name="Ettema T.J."/>
        </authorList>
    </citation>
    <scope>NUCLEOTIDE SEQUENCE</scope>
</reference>
<proteinExistence type="predicted"/>
<accession>A0A0F9T0P2</accession>
<comment type="caution">
    <text evidence="1">The sequence shown here is derived from an EMBL/GenBank/DDBJ whole genome shotgun (WGS) entry which is preliminary data.</text>
</comment>
<gene>
    <name evidence="1" type="ORF">LCGC14_0406690</name>
</gene>
<organism evidence="1">
    <name type="scientific">marine sediment metagenome</name>
    <dbReference type="NCBI Taxonomy" id="412755"/>
    <lineage>
        <taxon>unclassified sequences</taxon>
        <taxon>metagenomes</taxon>
        <taxon>ecological metagenomes</taxon>
    </lineage>
</organism>
<protein>
    <submittedName>
        <fullName evidence="1">Uncharacterized protein</fullName>
    </submittedName>
</protein>
<dbReference type="EMBL" id="LAZR01000354">
    <property type="protein sequence ID" value="KKN72814.1"/>
    <property type="molecule type" value="Genomic_DNA"/>
</dbReference>
<evidence type="ECO:0000313" key="1">
    <source>
        <dbReference type="EMBL" id="KKN72814.1"/>
    </source>
</evidence>
<dbReference type="AlphaFoldDB" id="A0A0F9T0P2"/>
<sequence>MTARIIKQPNYHSHSRGYRSAYHVKIDGIIDYHKYINMPVNKTIKIILGRIR</sequence>